<geneLocation type="mitochondrion" evidence="20"/>
<dbReference type="GO" id="GO:0008137">
    <property type="term" value="F:NADH dehydrogenase (ubiquinone) activity"/>
    <property type="evidence" value="ECO:0007669"/>
    <property type="project" value="UniProtKB-EC"/>
</dbReference>
<dbReference type="PRINTS" id="PR01436">
    <property type="entry name" value="NADHDHGNASE2"/>
</dbReference>
<evidence type="ECO:0000256" key="16">
    <source>
        <dbReference type="ARBA" id="ARBA00023136"/>
    </source>
</evidence>
<keyword evidence="7 18" id="KW-0679">Respiratory chain</keyword>
<evidence type="ECO:0000256" key="6">
    <source>
        <dbReference type="ARBA" id="ARBA00022448"/>
    </source>
</evidence>
<keyword evidence="13 18" id="KW-0520">NAD</keyword>
<evidence type="ECO:0000256" key="3">
    <source>
        <dbReference type="ARBA" id="ARBA00007012"/>
    </source>
</evidence>
<accession>A0A343A5K9</accession>
<protein>
    <recommendedName>
        <fullName evidence="5 18">NADH-ubiquinone oxidoreductase chain 2</fullName>
        <ecNumber evidence="4 18">7.1.1.2</ecNumber>
    </recommendedName>
</protein>
<keyword evidence="6" id="KW-0813">Transport</keyword>
<dbReference type="InterPro" id="IPR050175">
    <property type="entry name" value="Complex_I_Subunit_2"/>
</dbReference>
<organism evidence="20">
    <name type="scientific">Tomicus piniperda</name>
    <name type="common">common pine shoot beetle</name>
    <dbReference type="NCBI Taxonomy" id="143020"/>
    <lineage>
        <taxon>Eukaryota</taxon>
        <taxon>Metazoa</taxon>
        <taxon>Ecdysozoa</taxon>
        <taxon>Arthropoda</taxon>
        <taxon>Hexapoda</taxon>
        <taxon>Insecta</taxon>
        <taxon>Pterygota</taxon>
        <taxon>Neoptera</taxon>
        <taxon>Endopterygota</taxon>
        <taxon>Coleoptera</taxon>
        <taxon>Polyphaga</taxon>
        <taxon>Cucujiformia</taxon>
        <taxon>Curculionidae</taxon>
        <taxon>Scolytinae</taxon>
        <taxon>Tomicus</taxon>
    </lineage>
</organism>
<evidence type="ECO:0000256" key="2">
    <source>
        <dbReference type="ARBA" id="ARBA00004448"/>
    </source>
</evidence>
<evidence type="ECO:0000256" key="13">
    <source>
        <dbReference type="ARBA" id="ARBA00023027"/>
    </source>
</evidence>
<keyword evidence="11 18" id="KW-0249">Electron transport</keyword>
<sequence>MFYTSMMMGSLISISSSSWITAWMGLELNLMSILPLMKNIKYKNSSESTIKYFIVQAIASTLMLFSIIMMTNLENFSFSYYFMSNLNMITTSALLMKMGAAPFHFWIPEVTIGISWKMVYIILTWQKLAPMILIINTINNNIIFLSIIIILSSMMGSILGMNQTYLKKLMAYSSINHIGWMLSSLLCSYSTWLIYYIIYCIMNTNIIILFNKYNMNSIYQMMNFLTKNKKMKMLFMMNFLSLGGLPPFIGFLPKWITINCLINNNYYTITLILILFSLISLYFYLRITFSSMMLYSMESLINLNQPFNFYPMAMNTINIMSMIFYPLIYFSM</sequence>
<feature type="transmembrane region" description="Helical" evidence="18">
    <location>
        <begin position="234"/>
        <end position="253"/>
    </location>
</feature>
<comment type="similarity">
    <text evidence="3 18">Belongs to the complex I subunit 2 family.</text>
</comment>
<feature type="transmembrane region" description="Helical" evidence="18">
    <location>
        <begin position="103"/>
        <end position="122"/>
    </location>
</feature>
<dbReference type="PANTHER" id="PTHR46552:SF1">
    <property type="entry name" value="NADH-UBIQUINONE OXIDOREDUCTASE CHAIN 2"/>
    <property type="match status" value="1"/>
</dbReference>
<feature type="transmembrane region" description="Helical" evidence="18">
    <location>
        <begin position="49"/>
        <end position="72"/>
    </location>
</feature>
<evidence type="ECO:0000256" key="1">
    <source>
        <dbReference type="ARBA" id="ARBA00003257"/>
    </source>
</evidence>
<feature type="domain" description="NADH:quinone oxidoreductase/Mrp antiporter transmembrane" evidence="19">
    <location>
        <begin position="16"/>
        <end position="279"/>
    </location>
</feature>
<evidence type="ECO:0000313" key="20">
    <source>
        <dbReference type="EMBL" id="AOY39838.1"/>
    </source>
</evidence>
<proteinExistence type="inferred from homology"/>
<evidence type="ECO:0000256" key="12">
    <source>
        <dbReference type="ARBA" id="ARBA00022989"/>
    </source>
</evidence>
<keyword evidence="8 18" id="KW-0812">Transmembrane</keyword>
<evidence type="ECO:0000256" key="4">
    <source>
        <dbReference type="ARBA" id="ARBA00012944"/>
    </source>
</evidence>
<keyword evidence="12 18" id="KW-1133">Transmembrane helix</keyword>
<feature type="transmembrane region" description="Helical" evidence="18">
    <location>
        <begin position="20"/>
        <end position="37"/>
    </location>
</feature>
<evidence type="ECO:0000259" key="19">
    <source>
        <dbReference type="Pfam" id="PF00361"/>
    </source>
</evidence>
<dbReference type="GO" id="GO:0006120">
    <property type="term" value="P:mitochondrial electron transport, NADH to ubiquinone"/>
    <property type="evidence" value="ECO:0007669"/>
    <property type="project" value="InterPro"/>
</dbReference>
<evidence type="ECO:0000256" key="8">
    <source>
        <dbReference type="ARBA" id="ARBA00022692"/>
    </source>
</evidence>
<evidence type="ECO:0000256" key="18">
    <source>
        <dbReference type="RuleBase" id="RU003403"/>
    </source>
</evidence>
<dbReference type="EC" id="7.1.1.2" evidence="4 18"/>
<evidence type="ECO:0000256" key="11">
    <source>
        <dbReference type="ARBA" id="ARBA00022982"/>
    </source>
</evidence>
<evidence type="ECO:0000256" key="14">
    <source>
        <dbReference type="ARBA" id="ARBA00023075"/>
    </source>
</evidence>
<gene>
    <name evidence="20" type="primary">nad2</name>
</gene>
<dbReference type="InterPro" id="IPR001750">
    <property type="entry name" value="ND/Mrp_TM"/>
</dbReference>
<feature type="transmembrane region" description="Helical" evidence="18">
    <location>
        <begin position="265"/>
        <end position="285"/>
    </location>
</feature>
<evidence type="ECO:0000256" key="15">
    <source>
        <dbReference type="ARBA" id="ARBA00023128"/>
    </source>
</evidence>
<comment type="function">
    <text evidence="18">Core subunit of the mitochondrial membrane respiratory chain NADH dehydrogenase (Complex I) which catalyzes electron transfer from NADH through the respiratory chain, using ubiquinone as an electron acceptor. Essential for the catalytic activity and assembly of complex I.</text>
</comment>
<comment type="function">
    <text evidence="1">Core subunit of the mitochondrial membrane respiratory chain NADH dehydrogenase (Complex I) that is believed to belong to the minimal assembly required for catalysis. Complex I functions in the transfer of electrons from NADH to the respiratory chain. The immediate electron acceptor for the enzyme is believed to be ubiquinone.</text>
</comment>
<feature type="transmembrane region" description="Helical" evidence="18">
    <location>
        <begin position="192"/>
        <end position="213"/>
    </location>
</feature>
<evidence type="ECO:0000256" key="5">
    <source>
        <dbReference type="ARBA" id="ARBA00021008"/>
    </source>
</evidence>
<dbReference type="PANTHER" id="PTHR46552">
    <property type="entry name" value="NADH-UBIQUINONE OXIDOREDUCTASE CHAIN 2"/>
    <property type="match status" value="1"/>
</dbReference>
<reference evidence="20" key="1">
    <citation type="submission" date="2016-04" db="EMBL/GenBank/DDBJ databases">
        <title>Mitochondria of Scolytid beetles.</title>
        <authorList>
            <person name="Miller K."/>
            <person name="Linard B."/>
            <person name="Vogler A.P."/>
        </authorList>
    </citation>
    <scope>NUCLEOTIDE SEQUENCE</scope>
</reference>
<keyword evidence="14 18" id="KW-0830">Ubiquinone</keyword>
<dbReference type="EMBL" id="KX035226">
    <property type="protein sequence ID" value="AOY39838.1"/>
    <property type="molecule type" value="Genomic_DNA"/>
</dbReference>
<name>A0A343A5K9_9CUCU</name>
<keyword evidence="10 18" id="KW-1278">Translocase</keyword>
<keyword evidence="9 18" id="KW-0999">Mitochondrion inner membrane</keyword>
<dbReference type="GO" id="GO:0005743">
    <property type="term" value="C:mitochondrial inner membrane"/>
    <property type="evidence" value="ECO:0007669"/>
    <property type="project" value="UniProtKB-SubCell"/>
</dbReference>
<evidence type="ECO:0000256" key="9">
    <source>
        <dbReference type="ARBA" id="ARBA00022792"/>
    </source>
</evidence>
<dbReference type="InterPro" id="IPR003917">
    <property type="entry name" value="NADH_UbQ_OxRdtase_chain2"/>
</dbReference>
<dbReference type="Pfam" id="PF00361">
    <property type="entry name" value="Proton_antipo_M"/>
    <property type="match status" value="1"/>
</dbReference>
<evidence type="ECO:0000256" key="17">
    <source>
        <dbReference type="ARBA" id="ARBA00049551"/>
    </source>
</evidence>
<feature type="transmembrane region" description="Helical" evidence="18">
    <location>
        <begin position="142"/>
        <end position="162"/>
    </location>
</feature>
<dbReference type="AlphaFoldDB" id="A0A343A5K9"/>
<keyword evidence="16 18" id="KW-0472">Membrane</keyword>
<keyword evidence="15 18" id="KW-0496">Mitochondrion</keyword>
<evidence type="ECO:0000256" key="10">
    <source>
        <dbReference type="ARBA" id="ARBA00022967"/>
    </source>
</evidence>
<evidence type="ECO:0000256" key="7">
    <source>
        <dbReference type="ARBA" id="ARBA00022660"/>
    </source>
</evidence>
<comment type="subcellular location">
    <subcellularLocation>
        <location evidence="2 18">Mitochondrion inner membrane</location>
        <topology evidence="2 18">Multi-pass membrane protein</topology>
    </subcellularLocation>
</comment>
<feature type="transmembrane region" description="Helical" evidence="18">
    <location>
        <begin position="306"/>
        <end position="328"/>
    </location>
</feature>
<comment type="catalytic activity">
    <reaction evidence="17 18">
        <text>a ubiquinone + NADH + 5 H(+)(in) = a ubiquinol + NAD(+) + 4 H(+)(out)</text>
        <dbReference type="Rhea" id="RHEA:29091"/>
        <dbReference type="Rhea" id="RHEA-COMP:9565"/>
        <dbReference type="Rhea" id="RHEA-COMP:9566"/>
        <dbReference type="ChEBI" id="CHEBI:15378"/>
        <dbReference type="ChEBI" id="CHEBI:16389"/>
        <dbReference type="ChEBI" id="CHEBI:17976"/>
        <dbReference type="ChEBI" id="CHEBI:57540"/>
        <dbReference type="ChEBI" id="CHEBI:57945"/>
        <dbReference type="EC" id="7.1.1.2"/>
    </reaction>
</comment>